<accession>A0A1X7TRL9</accession>
<keyword evidence="2 4" id="KW-0862">Zinc</keyword>
<keyword evidence="1 4" id="KW-0479">Metal-binding</keyword>
<dbReference type="InParanoid" id="A0A1X7TRL9"/>
<dbReference type="PROSITE" id="PS50023">
    <property type="entry name" value="LIM_DOMAIN_2"/>
    <property type="match status" value="1"/>
</dbReference>
<proteinExistence type="predicted"/>
<reference evidence="7" key="1">
    <citation type="submission" date="2017-05" db="UniProtKB">
        <authorList>
            <consortium name="EnsemblMetazoa"/>
        </authorList>
    </citation>
    <scope>IDENTIFICATION</scope>
</reference>
<evidence type="ECO:0000256" key="4">
    <source>
        <dbReference type="PROSITE-ProRule" id="PRU00125"/>
    </source>
</evidence>
<protein>
    <recommendedName>
        <fullName evidence="6">LIM zinc-binding domain-containing protein</fullName>
    </recommendedName>
</protein>
<evidence type="ECO:0000256" key="3">
    <source>
        <dbReference type="ARBA" id="ARBA00023038"/>
    </source>
</evidence>
<dbReference type="GO" id="GO:0046872">
    <property type="term" value="F:metal ion binding"/>
    <property type="evidence" value="ECO:0007669"/>
    <property type="project" value="UniProtKB-KW"/>
</dbReference>
<feature type="coiled-coil region" evidence="5">
    <location>
        <begin position="22"/>
        <end position="56"/>
    </location>
</feature>
<feature type="domain" description="LIM zinc-binding" evidence="6">
    <location>
        <begin position="302"/>
        <end position="366"/>
    </location>
</feature>
<keyword evidence="5" id="KW-0175">Coiled coil</keyword>
<organism evidence="7">
    <name type="scientific">Amphimedon queenslandica</name>
    <name type="common">Sponge</name>
    <dbReference type="NCBI Taxonomy" id="400682"/>
    <lineage>
        <taxon>Eukaryota</taxon>
        <taxon>Metazoa</taxon>
        <taxon>Porifera</taxon>
        <taxon>Demospongiae</taxon>
        <taxon>Heteroscleromorpha</taxon>
        <taxon>Haplosclerida</taxon>
        <taxon>Niphatidae</taxon>
        <taxon>Amphimedon</taxon>
    </lineage>
</organism>
<dbReference type="InterPro" id="IPR001781">
    <property type="entry name" value="Znf_LIM"/>
</dbReference>
<keyword evidence="3 4" id="KW-0440">LIM domain</keyword>
<sequence>MAGENSYLGEAEEYMKALFHKANEKENLCKSHETHLSEQKKEIKQLTQKLKELEEYIYHIIELCQINDKIHFFRKYDQLQPETAELDKKESSSRDARKMYGDVTPGDTTHQDVILLYQNYFKNAFRNLPKDLKTGPNKDKYELWRKAADILLASFEKNKVAIINEMMTSAIEENSLLSPPADKETDEKRALRANYYRAFHVFLKELLQQEETEEQDRKKDLGMRRGIRQQLLRECDSKGWAERTANYYIDYLMDILVQLDPEDYHSFIQKGKKHKPESAVSINRSNSIDASRARAEEKKIKSTCAACKRGFTNNPGDTPTFQMDLYWHHRHSCCARCNKTIDENYQYLTNYDMVYCSSCLCSRCQHPLDDKALDTGHGLYHEHCLACVHCRRVTESMVVVGGSLVCGNCIQHYN</sequence>
<dbReference type="EnsemblMetazoa" id="Aqu2.1.17801_001">
    <property type="protein sequence ID" value="Aqu2.1.17801_001"/>
    <property type="gene ID" value="Aqu2.1.17801"/>
</dbReference>
<evidence type="ECO:0000256" key="2">
    <source>
        <dbReference type="ARBA" id="ARBA00022833"/>
    </source>
</evidence>
<evidence type="ECO:0000259" key="6">
    <source>
        <dbReference type="PROSITE" id="PS50023"/>
    </source>
</evidence>
<evidence type="ECO:0000256" key="1">
    <source>
        <dbReference type="ARBA" id="ARBA00022723"/>
    </source>
</evidence>
<evidence type="ECO:0000256" key="5">
    <source>
        <dbReference type="SAM" id="Coils"/>
    </source>
</evidence>
<evidence type="ECO:0000313" key="7">
    <source>
        <dbReference type="EnsemblMetazoa" id="Aqu2.1.17801_001"/>
    </source>
</evidence>
<dbReference type="STRING" id="400682.A0A1X7TRL9"/>
<dbReference type="CDD" id="cd08368">
    <property type="entry name" value="LIM"/>
    <property type="match status" value="1"/>
</dbReference>
<dbReference type="SMART" id="SM00132">
    <property type="entry name" value="LIM"/>
    <property type="match status" value="2"/>
</dbReference>
<dbReference type="Gene3D" id="2.10.110.10">
    <property type="entry name" value="Cysteine Rich Protein"/>
    <property type="match status" value="2"/>
</dbReference>
<dbReference type="AlphaFoldDB" id="A0A1X7TRL9"/>
<name>A0A1X7TRL9_AMPQE</name>